<dbReference type="InterPro" id="IPR032815">
    <property type="entry name" value="S8_pro-domain"/>
</dbReference>
<evidence type="ECO:0000256" key="6">
    <source>
        <dbReference type="ARBA" id="ARBA00023145"/>
    </source>
</evidence>
<comment type="similarity">
    <text evidence="8">Belongs to the peptidase S8 family.</text>
</comment>
<keyword evidence="2" id="KW-0165">Cleavage on pair of basic residues</keyword>
<dbReference type="GO" id="GO:0000139">
    <property type="term" value="C:Golgi membrane"/>
    <property type="evidence" value="ECO:0007669"/>
    <property type="project" value="TreeGrafter"/>
</dbReference>
<dbReference type="Proteomes" id="UP000678393">
    <property type="component" value="Unassembled WGS sequence"/>
</dbReference>
<dbReference type="InterPro" id="IPR023827">
    <property type="entry name" value="Peptidase_S8_Asp-AS"/>
</dbReference>
<dbReference type="GO" id="GO:0005802">
    <property type="term" value="C:trans-Golgi network"/>
    <property type="evidence" value="ECO:0007669"/>
    <property type="project" value="TreeGrafter"/>
</dbReference>
<comment type="caution">
    <text evidence="10">The sequence shown here is derived from an EMBL/GenBank/DDBJ whole genome shotgun (WGS) entry which is preliminary data.</text>
</comment>
<dbReference type="InterPro" id="IPR038466">
    <property type="entry name" value="S8_pro-domain_sf"/>
</dbReference>
<evidence type="ECO:0000259" key="9">
    <source>
        <dbReference type="Pfam" id="PF16470"/>
    </source>
</evidence>
<accession>A0A8S3Z9H8</accession>
<reference evidence="10" key="1">
    <citation type="submission" date="2021-04" db="EMBL/GenBank/DDBJ databases">
        <authorList>
            <consortium name="Molecular Ecology Group"/>
        </authorList>
    </citation>
    <scope>NUCLEOTIDE SEQUENCE</scope>
</reference>
<feature type="domain" description="Peptidase S8 pro-domain" evidence="9">
    <location>
        <begin position="31"/>
        <end position="104"/>
    </location>
</feature>
<evidence type="ECO:0000313" key="11">
    <source>
        <dbReference type="Proteomes" id="UP000678393"/>
    </source>
</evidence>
<dbReference type="PANTHER" id="PTHR42884:SF3">
    <property type="entry name" value="FURIN-LIKE PROTEASE 1, ISOFORMS 1_1-X_2"/>
    <property type="match status" value="1"/>
</dbReference>
<sequence length="162" mass="18661">MHGYNDVVIAVFVGWVLLLEAVLGKHFTDLWAVHIKGGEDAARNVSVRHGFMYIGQIMPDYYHFQHRKVAKRSAYASAHFNQPLTDDIDVLWVEQQIAKTRVKRGSQFNDPKWPIMWYLNRGTGLDMNVRKAWEMGYTGKGVVVTILDDGIEKDHPDLSRNY</sequence>
<evidence type="ECO:0000256" key="7">
    <source>
        <dbReference type="ARBA" id="ARBA00023180"/>
    </source>
</evidence>
<dbReference type="OrthoDB" id="6255718at2759"/>
<evidence type="ECO:0000313" key="10">
    <source>
        <dbReference type="EMBL" id="CAG5125983.1"/>
    </source>
</evidence>
<dbReference type="PANTHER" id="PTHR42884">
    <property type="entry name" value="PROPROTEIN CONVERTASE SUBTILISIN/KEXIN-RELATED"/>
    <property type="match status" value="1"/>
</dbReference>
<feature type="non-terminal residue" evidence="10">
    <location>
        <position position="1"/>
    </location>
</feature>
<keyword evidence="4" id="KW-0378">Hydrolase</keyword>
<organism evidence="10 11">
    <name type="scientific">Candidula unifasciata</name>
    <dbReference type="NCBI Taxonomy" id="100452"/>
    <lineage>
        <taxon>Eukaryota</taxon>
        <taxon>Metazoa</taxon>
        <taxon>Spiralia</taxon>
        <taxon>Lophotrochozoa</taxon>
        <taxon>Mollusca</taxon>
        <taxon>Gastropoda</taxon>
        <taxon>Heterobranchia</taxon>
        <taxon>Euthyneura</taxon>
        <taxon>Panpulmonata</taxon>
        <taxon>Eupulmonata</taxon>
        <taxon>Stylommatophora</taxon>
        <taxon>Helicina</taxon>
        <taxon>Helicoidea</taxon>
        <taxon>Geomitridae</taxon>
        <taxon>Candidula</taxon>
    </lineage>
</organism>
<gene>
    <name evidence="10" type="ORF">CUNI_LOCUS11541</name>
</gene>
<dbReference type="SUPFAM" id="SSF52743">
    <property type="entry name" value="Subtilisin-like"/>
    <property type="match status" value="1"/>
</dbReference>
<evidence type="ECO:0000256" key="4">
    <source>
        <dbReference type="ARBA" id="ARBA00022801"/>
    </source>
</evidence>
<keyword evidence="5" id="KW-0720">Serine protease</keyword>
<protein>
    <recommendedName>
        <fullName evidence="9">Peptidase S8 pro-domain domain-containing protein</fullName>
    </recommendedName>
</protein>
<dbReference type="Pfam" id="PF16470">
    <property type="entry name" value="S8_pro-domain"/>
    <property type="match status" value="1"/>
</dbReference>
<dbReference type="InterPro" id="IPR036852">
    <property type="entry name" value="Peptidase_S8/S53_dom_sf"/>
</dbReference>
<keyword evidence="11" id="KW-1185">Reference proteome</keyword>
<dbReference type="FunFam" id="3.30.70.850:FF:000001">
    <property type="entry name" value="Proprotein convertase subtilisin/kexin type 5"/>
    <property type="match status" value="1"/>
</dbReference>
<dbReference type="Gene3D" id="3.40.50.200">
    <property type="entry name" value="Peptidase S8/S53 domain"/>
    <property type="match status" value="1"/>
</dbReference>
<dbReference type="SUPFAM" id="SSF54897">
    <property type="entry name" value="Protease propeptides/inhibitors"/>
    <property type="match status" value="1"/>
</dbReference>
<evidence type="ECO:0000256" key="1">
    <source>
        <dbReference type="ARBA" id="ARBA00022670"/>
    </source>
</evidence>
<dbReference type="Gene3D" id="3.30.70.850">
    <property type="entry name" value="Peptidase S8, pro-domain"/>
    <property type="match status" value="1"/>
</dbReference>
<keyword evidence="6" id="KW-0865">Zymogen</keyword>
<proteinExistence type="inferred from homology"/>
<dbReference type="EMBL" id="CAJHNH020002223">
    <property type="protein sequence ID" value="CAG5125983.1"/>
    <property type="molecule type" value="Genomic_DNA"/>
</dbReference>
<evidence type="ECO:0000256" key="3">
    <source>
        <dbReference type="ARBA" id="ARBA00022729"/>
    </source>
</evidence>
<keyword evidence="7" id="KW-0325">Glycoprotein</keyword>
<dbReference type="AlphaFoldDB" id="A0A8S3Z9H8"/>
<comment type="caution">
    <text evidence="8">Lacks conserved residue(s) required for the propagation of feature annotation.</text>
</comment>
<dbReference type="PROSITE" id="PS51892">
    <property type="entry name" value="SUBTILASE"/>
    <property type="match status" value="1"/>
</dbReference>
<dbReference type="GO" id="GO:0016486">
    <property type="term" value="P:peptide hormone processing"/>
    <property type="evidence" value="ECO:0007669"/>
    <property type="project" value="TreeGrafter"/>
</dbReference>
<name>A0A8S3Z9H8_9EUPU</name>
<dbReference type="PROSITE" id="PS00136">
    <property type="entry name" value="SUBTILASE_ASP"/>
    <property type="match status" value="1"/>
</dbReference>
<evidence type="ECO:0000256" key="5">
    <source>
        <dbReference type="ARBA" id="ARBA00022825"/>
    </source>
</evidence>
<keyword evidence="1" id="KW-0645">Protease</keyword>
<dbReference type="GO" id="GO:0004252">
    <property type="term" value="F:serine-type endopeptidase activity"/>
    <property type="evidence" value="ECO:0007669"/>
    <property type="project" value="InterPro"/>
</dbReference>
<evidence type="ECO:0000256" key="8">
    <source>
        <dbReference type="PROSITE-ProRule" id="PRU01240"/>
    </source>
</evidence>
<evidence type="ECO:0000256" key="2">
    <source>
        <dbReference type="ARBA" id="ARBA00022685"/>
    </source>
</evidence>
<keyword evidence="3" id="KW-0732">Signal</keyword>